<dbReference type="Proteomes" id="UP000305109">
    <property type="component" value="Unassembled WGS sequence"/>
</dbReference>
<dbReference type="Pfam" id="PF01872">
    <property type="entry name" value="RibD_C"/>
    <property type="match status" value="1"/>
</dbReference>
<sequence>MGALIYSSICSLDGYVADRDGNFDWAMPDEEVHGFVNGRERPIGTYLYGRRMYEVMAGWEFIAGDAGPPAADDFAELWRAADKIVYSTTLQAVSTSRTRLEREFDPAAIRALKASSPGDLSIGGPGLAASAIRAGLVDEWQLYLVPAVVGGGTPALPADVRLDLRLVDERRFEGGTVFLHYRTR</sequence>
<proteinExistence type="predicted"/>
<reference evidence="2 3" key="1">
    <citation type="submission" date="2019-04" db="EMBL/GenBank/DDBJ databases">
        <title>Rhodococcus oryzae sp. nov., a novel actinomycete isolated from rhizosphere soil of rice (Oryza sativa L.).</title>
        <authorList>
            <person name="Li C."/>
        </authorList>
    </citation>
    <scope>NUCLEOTIDE SEQUENCE [LARGE SCALE GENOMIC DNA]</scope>
    <source>
        <strain evidence="2 3">NEAU-CX67</strain>
    </source>
</reference>
<dbReference type="InterPro" id="IPR050765">
    <property type="entry name" value="Riboflavin_Biosynth_HTPR"/>
</dbReference>
<dbReference type="InterPro" id="IPR002734">
    <property type="entry name" value="RibDG_C"/>
</dbReference>
<dbReference type="RefSeq" id="WP_136906476.1">
    <property type="nucleotide sequence ID" value="NZ_SUMD01000001.1"/>
</dbReference>
<dbReference type="SUPFAM" id="SSF53597">
    <property type="entry name" value="Dihydrofolate reductase-like"/>
    <property type="match status" value="1"/>
</dbReference>
<organism evidence="2 3">
    <name type="scientific">Rhodococcus oryzae</name>
    <dbReference type="NCBI Taxonomy" id="2571143"/>
    <lineage>
        <taxon>Bacteria</taxon>
        <taxon>Bacillati</taxon>
        <taxon>Actinomycetota</taxon>
        <taxon>Actinomycetes</taxon>
        <taxon>Mycobacteriales</taxon>
        <taxon>Nocardiaceae</taxon>
        <taxon>Rhodococcus</taxon>
    </lineage>
</organism>
<dbReference type="InterPro" id="IPR024072">
    <property type="entry name" value="DHFR-like_dom_sf"/>
</dbReference>
<protein>
    <submittedName>
        <fullName evidence="2">Deaminase</fullName>
    </submittedName>
</protein>
<evidence type="ECO:0000259" key="1">
    <source>
        <dbReference type="Pfam" id="PF01872"/>
    </source>
</evidence>
<dbReference type="Gene3D" id="3.40.430.10">
    <property type="entry name" value="Dihydrofolate Reductase, subunit A"/>
    <property type="match status" value="1"/>
</dbReference>
<dbReference type="PANTHER" id="PTHR38011:SF11">
    <property type="entry name" value="2,5-DIAMINO-6-RIBOSYLAMINO-4(3H)-PYRIMIDINONE 5'-PHOSPHATE REDUCTASE"/>
    <property type="match status" value="1"/>
</dbReference>
<accession>A0ABY2RQP5</accession>
<name>A0ABY2RQP5_9NOCA</name>
<evidence type="ECO:0000313" key="3">
    <source>
        <dbReference type="Proteomes" id="UP000305109"/>
    </source>
</evidence>
<dbReference type="PANTHER" id="PTHR38011">
    <property type="entry name" value="DIHYDROFOLATE REDUCTASE FAMILY PROTEIN (AFU_ORTHOLOGUE AFUA_8G06820)"/>
    <property type="match status" value="1"/>
</dbReference>
<comment type="caution">
    <text evidence="2">The sequence shown here is derived from an EMBL/GenBank/DDBJ whole genome shotgun (WGS) entry which is preliminary data.</text>
</comment>
<dbReference type="EMBL" id="SUMD01000001">
    <property type="protein sequence ID" value="TJZ81331.1"/>
    <property type="molecule type" value="Genomic_DNA"/>
</dbReference>
<gene>
    <name evidence="2" type="ORF">FCG67_01425</name>
</gene>
<evidence type="ECO:0000313" key="2">
    <source>
        <dbReference type="EMBL" id="TJZ81331.1"/>
    </source>
</evidence>
<feature type="domain" description="Bacterial bifunctional deaminase-reductase C-terminal" evidence="1">
    <location>
        <begin position="4"/>
        <end position="175"/>
    </location>
</feature>
<keyword evidence="3" id="KW-1185">Reference proteome</keyword>